<organism evidence="2 3">
    <name type="scientific">Asticcacaulis excentricus</name>
    <dbReference type="NCBI Taxonomy" id="78587"/>
    <lineage>
        <taxon>Bacteria</taxon>
        <taxon>Pseudomonadati</taxon>
        <taxon>Pseudomonadota</taxon>
        <taxon>Alphaproteobacteria</taxon>
        <taxon>Caulobacterales</taxon>
        <taxon>Caulobacteraceae</taxon>
        <taxon>Asticcacaulis</taxon>
    </lineage>
</organism>
<dbReference type="PROSITE" id="PS50943">
    <property type="entry name" value="HTH_CROC1"/>
    <property type="match status" value="1"/>
</dbReference>
<dbReference type="Proteomes" id="UP000278756">
    <property type="component" value="Chromosome 1"/>
</dbReference>
<dbReference type="Pfam" id="PF01381">
    <property type="entry name" value="HTH_3"/>
    <property type="match status" value="1"/>
</dbReference>
<protein>
    <submittedName>
        <fullName evidence="2">Transcriptional regulator, Cro/CI family</fullName>
    </submittedName>
</protein>
<dbReference type="InterPro" id="IPR010982">
    <property type="entry name" value="Lambda_DNA-bd_dom_sf"/>
</dbReference>
<dbReference type="Gene3D" id="1.10.260.40">
    <property type="entry name" value="lambda repressor-like DNA-binding domains"/>
    <property type="match status" value="1"/>
</dbReference>
<sequence>MSTEPNERAADEIDLIVGANIRIRRKALGMSQEALADAIGLTFQQVQKYERGRNRVSASKLFHIAKALQLAPADLFPAQDHVIGLNTRGMTAQAVEIDRRNPGLIQRMHALPDDALRSLDNVVRAILRPAAVALGQEAA</sequence>
<accession>A0A3G9FXS2</accession>
<dbReference type="SUPFAM" id="SSF47413">
    <property type="entry name" value="lambda repressor-like DNA-binding domains"/>
    <property type="match status" value="1"/>
</dbReference>
<dbReference type="GO" id="GO:0003677">
    <property type="term" value="F:DNA binding"/>
    <property type="evidence" value="ECO:0007669"/>
    <property type="project" value="InterPro"/>
</dbReference>
<dbReference type="AlphaFoldDB" id="A0A3G9FXS2"/>
<reference evidence="3" key="2">
    <citation type="journal article" date="2017" name="Plant Physiol. Biochem.">
        <title>Differential oxidative and antioxidative response of duckweed Lemna minor toward plant growth promoting/inhibiting bacteria.</title>
        <authorList>
            <person name="Ishizawa H."/>
            <person name="Kuroda M."/>
            <person name="Morikawa M."/>
            <person name="Ike M."/>
        </authorList>
    </citation>
    <scope>NUCLEOTIDE SEQUENCE [LARGE SCALE GENOMIC DNA]</scope>
    <source>
        <strain evidence="3">M6</strain>
    </source>
</reference>
<dbReference type="InterPro" id="IPR001387">
    <property type="entry name" value="Cro/C1-type_HTH"/>
</dbReference>
<dbReference type="EMBL" id="AP018827">
    <property type="protein sequence ID" value="BBF79902.1"/>
    <property type="molecule type" value="Genomic_DNA"/>
</dbReference>
<name>A0A3G9FXS2_9CAUL</name>
<dbReference type="CDD" id="cd00093">
    <property type="entry name" value="HTH_XRE"/>
    <property type="match status" value="1"/>
</dbReference>
<dbReference type="RefSeq" id="WP_172961110.1">
    <property type="nucleotide sequence ID" value="NZ_AP018827.1"/>
</dbReference>
<evidence type="ECO:0000259" key="1">
    <source>
        <dbReference type="PROSITE" id="PS50943"/>
    </source>
</evidence>
<evidence type="ECO:0000313" key="3">
    <source>
        <dbReference type="Proteomes" id="UP000278756"/>
    </source>
</evidence>
<reference evidence="3" key="1">
    <citation type="journal article" date="2017" name="Biotechnol. Biofuels">
        <title>Evaluation of environmental bacterial communities as a factor affecting the growth of duckweed Lemna minor.</title>
        <authorList>
            <person name="Ishizawa H."/>
            <person name="Kuroda M."/>
            <person name="Morikawa M."/>
            <person name="Ike M."/>
        </authorList>
    </citation>
    <scope>NUCLEOTIDE SEQUENCE [LARGE SCALE GENOMIC DNA]</scope>
    <source>
        <strain evidence="3">M6</strain>
    </source>
</reference>
<evidence type="ECO:0000313" key="2">
    <source>
        <dbReference type="EMBL" id="BBF79902.1"/>
    </source>
</evidence>
<gene>
    <name evidence="2" type="ORF">EM6_0479</name>
</gene>
<feature type="domain" description="HTH cro/C1-type" evidence="1">
    <location>
        <begin position="21"/>
        <end position="75"/>
    </location>
</feature>
<proteinExistence type="predicted"/>
<dbReference type="SMART" id="SM00530">
    <property type="entry name" value="HTH_XRE"/>
    <property type="match status" value="1"/>
</dbReference>